<keyword evidence="3" id="KW-1185">Reference proteome</keyword>
<dbReference type="PANTHER" id="PTHR35400:SF1">
    <property type="entry name" value="SLR1083 PROTEIN"/>
    <property type="match status" value="1"/>
</dbReference>
<reference evidence="2" key="2">
    <citation type="submission" date="2020-08" db="EMBL/GenBank/DDBJ databases">
        <authorList>
            <person name="Chen M."/>
            <person name="Teng W."/>
            <person name="Zhao L."/>
            <person name="Hu C."/>
            <person name="Zhou Y."/>
            <person name="Han B."/>
            <person name="Song L."/>
            <person name="Shu W."/>
        </authorList>
    </citation>
    <scope>NUCLEOTIDE SEQUENCE</scope>
    <source>
        <strain evidence="2">FACHB-1375</strain>
    </source>
</reference>
<protein>
    <submittedName>
        <fullName evidence="2">Uma2 family endonuclease</fullName>
    </submittedName>
</protein>
<comment type="caution">
    <text evidence="2">The sequence shown here is derived from an EMBL/GenBank/DDBJ whole genome shotgun (WGS) entry which is preliminary data.</text>
</comment>
<organism evidence="2 3">
    <name type="scientific">Aerosakkonema funiforme FACHB-1375</name>
    <dbReference type="NCBI Taxonomy" id="2949571"/>
    <lineage>
        <taxon>Bacteria</taxon>
        <taxon>Bacillati</taxon>
        <taxon>Cyanobacteriota</taxon>
        <taxon>Cyanophyceae</taxon>
        <taxon>Oscillatoriophycideae</taxon>
        <taxon>Aerosakkonematales</taxon>
        <taxon>Aerosakkonemataceae</taxon>
        <taxon>Aerosakkonema</taxon>
    </lineage>
</organism>
<dbReference type="Proteomes" id="UP000641646">
    <property type="component" value="Unassembled WGS sequence"/>
</dbReference>
<dbReference type="CDD" id="cd06260">
    <property type="entry name" value="DUF820-like"/>
    <property type="match status" value="1"/>
</dbReference>
<proteinExistence type="predicted"/>
<evidence type="ECO:0000259" key="1">
    <source>
        <dbReference type="Pfam" id="PF05685"/>
    </source>
</evidence>
<feature type="domain" description="Putative restriction endonuclease" evidence="1">
    <location>
        <begin position="14"/>
        <end position="187"/>
    </location>
</feature>
<dbReference type="InterPro" id="IPR011335">
    <property type="entry name" value="Restrct_endonuc-II-like"/>
</dbReference>
<dbReference type="InterPro" id="IPR008538">
    <property type="entry name" value="Uma2"/>
</dbReference>
<sequence>MSRTQAKPKRFTLDEYHKLTEIGFFHEDDRIELIKGEIIEMAAKGTAHETCLRKLWKELPILVGDRGTLQSQAPIILPPNSEPEPDFAILQNRPDDYLSAHPSPSDVLLVMEISDSTLKYDREVKLSLYAEAGISDYWIFNLFDNQLEAHSEPFQNSQGNFGYHNRRIVLPNQIIALPCFPDLSLDLSRVFPQKLNG</sequence>
<name>A0A926VCP4_9CYAN</name>
<dbReference type="EMBL" id="JACJPW010000019">
    <property type="protein sequence ID" value="MBD2181346.1"/>
    <property type="molecule type" value="Genomic_DNA"/>
</dbReference>
<keyword evidence="2" id="KW-0540">Nuclease</keyword>
<evidence type="ECO:0000313" key="2">
    <source>
        <dbReference type="EMBL" id="MBD2181346.1"/>
    </source>
</evidence>
<dbReference type="AlphaFoldDB" id="A0A926VCP4"/>
<keyword evidence="2" id="KW-0255">Endonuclease</keyword>
<dbReference type="InterPro" id="IPR012296">
    <property type="entry name" value="Nuclease_put_TT1808"/>
</dbReference>
<dbReference type="SUPFAM" id="SSF52980">
    <property type="entry name" value="Restriction endonuclease-like"/>
    <property type="match status" value="1"/>
</dbReference>
<accession>A0A926VCP4</accession>
<evidence type="ECO:0000313" key="3">
    <source>
        <dbReference type="Proteomes" id="UP000641646"/>
    </source>
</evidence>
<keyword evidence="2" id="KW-0378">Hydrolase</keyword>
<dbReference type="Pfam" id="PF05685">
    <property type="entry name" value="Uma2"/>
    <property type="match status" value="1"/>
</dbReference>
<reference evidence="2" key="1">
    <citation type="journal article" date="2015" name="ISME J.">
        <title>Draft Genome Sequence of Streptomyces incarnatus NRRL8089, which Produces the Nucleoside Antibiotic Sinefungin.</title>
        <authorList>
            <person name="Oshima K."/>
            <person name="Hattori M."/>
            <person name="Shimizu H."/>
            <person name="Fukuda K."/>
            <person name="Nemoto M."/>
            <person name="Inagaki K."/>
            <person name="Tamura T."/>
        </authorList>
    </citation>
    <scope>NUCLEOTIDE SEQUENCE</scope>
    <source>
        <strain evidence="2">FACHB-1375</strain>
    </source>
</reference>
<dbReference type="Gene3D" id="3.90.1570.10">
    <property type="entry name" value="tt1808, chain A"/>
    <property type="match status" value="1"/>
</dbReference>
<dbReference type="GO" id="GO:0004519">
    <property type="term" value="F:endonuclease activity"/>
    <property type="evidence" value="ECO:0007669"/>
    <property type="project" value="UniProtKB-KW"/>
</dbReference>
<dbReference type="PANTHER" id="PTHR35400">
    <property type="entry name" value="SLR1083 PROTEIN"/>
    <property type="match status" value="1"/>
</dbReference>
<dbReference type="RefSeq" id="WP_190464113.1">
    <property type="nucleotide sequence ID" value="NZ_JACJPW010000019.1"/>
</dbReference>
<gene>
    <name evidence="2" type="ORF">H6G03_09545</name>
</gene>